<sequence length="115" mass="11433">MGLPRNVISPLVVALGKGAPAEAGLTQPANGGLVGTAVVAGGAEVVLLVDRASVPVPVRGAMVAVSVMARWLFGATVHQTAEMTSAIATADTPLVTPAPNRRALSETATPPALMS</sequence>
<protein>
    <submittedName>
        <fullName evidence="2">Unannotated protein</fullName>
    </submittedName>
</protein>
<name>A0A6J7MCD2_9ZZZZ</name>
<accession>A0A6J7MCD2</accession>
<gene>
    <name evidence="2" type="ORF">UFOPK3967_00220</name>
</gene>
<dbReference type="AlphaFoldDB" id="A0A6J7MCD2"/>
<reference evidence="2" key="1">
    <citation type="submission" date="2020-05" db="EMBL/GenBank/DDBJ databases">
        <authorList>
            <person name="Chiriac C."/>
            <person name="Salcher M."/>
            <person name="Ghai R."/>
            <person name="Kavagutti S V."/>
        </authorList>
    </citation>
    <scope>NUCLEOTIDE SEQUENCE</scope>
</reference>
<proteinExistence type="predicted"/>
<dbReference type="EMBL" id="CAFBOS010000007">
    <property type="protein sequence ID" value="CAB4978780.1"/>
    <property type="molecule type" value="Genomic_DNA"/>
</dbReference>
<evidence type="ECO:0000256" key="1">
    <source>
        <dbReference type="SAM" id="MobiDB-lite"/>
    </source>
</evidence>
<organism evidence="2">
    <name type="scientific">freshwater metagenome</name>
    <dbReference type="NCBI Taxonomy" id="449393"/>
    <lineage>
        <taxon>unclassified sequences</taxon>
        <taxon>metagenomes</taxon>
        <taxon>ecological metagenomes</taxon>
    </lineage>
</organism>
<evidence type="ECO:0000313" key="2">
    <source>
        <dbReference type="EMBL" id="CAB4978780.1"/>
    </source>
</evidence>
<feature type="region of interest" description="Disordered" evidence="1">
    <location>
        <begin position="94"/>
        <end position="115"/>
    </location>
</feature>